<keyword evidence="1" id="KW-0472">Membrane</keyword>
<name>A0A2A2EHC8_9BIFI</name>
<dbReference type="AlphaFoldDB" id="A0A2A2EHC8"/>
<keyword evidence="2" id="KW-0732">Signal</keyword>
<feature type="transmembrane region" description="Helical" evidence="1">
    <location>
        <begin position="31"/>
        <end position="49"/>
    </location>
</feature>
<gene>
    <name evidence="3" type="ORF">B1526_0582</name>
</gene>
<organism evidence="3 4">
    <name type="scientific">Bifidobacterium criceti</name>
    <dbReference type="NCBI Taxonomy" id="1960969"/>
    <lineage>
        <taxon>Bacteria</taxon>
        <taxon>Bacillati</taxon>
        <taxon>Actinomycetota</taxon>
        <taxon>Actinomycetes</taxon>
        <taxon>Bifidobacteriales</taxon>
        <taxon>Bifidobacteriaceae</taxon>
        <taxon>Bifidobacterium</taxon>
    </lineage>
</organism>
<dbReference type="RefSeq" id="WP_095614602.1">
    <property type="nucleotide sequence ID" value="NZ_MVOH01000006.1"/>
</dbReference>
<reference evidence="3 4" key="1">
    <citation type="journal article" date="2017" name="ISME J.">
        <title>Unveiling bifidobacterial biogeography across the mammalian branch of the tree of life.</title>
        <authorList>
            <person name="Milani C."/>
            <person name="Mangifesta M."/>
            <person name="Mancabelli L."/>
            <person name="Lugli G.A."/>
            <person name="James K."/>
            <person name="Duranti S."/>
            <person name="Turroni F."/>
            <person name="Ferrario C."/>
            <person name="Ossiprandi M.C."/>
            <person name="van Sinderen D."/>
            <person name="Ventura M."/>
        </authorList>
    </citation>
    <scope>NUCLEOTIDE SEQUENCE [LARGE SCALE GENOMIC DNA]</scope>
    <source>
        <strain evidence="4">Ham19E</strain>
    </source>
</reference>
<evidence type="ECO:0000256" key="2">
    <source>
        <dbReference type="SAM" id="SignalP"/>
    </source>
</evidence>
<evidence type="ECO:0000313" key="3">
    <source>
        <dbReference type="EMBL" id="PAU68397.1"/>
    </source>
</evidence>
<dbReference type="Proteomes" id="UP000218399">
    <property type="component" value="Unassembled WGS sequence"/>
</dbReference>
<feature type="chain" id="PRO_5039377673" evidence="2">
    <location>
        <begin position="22"/>
        <end position="95"/>
    </location>
</feature>
<proteinExistence type="predicted"/>
<keyword evidence="1" id="KW-0812">Transmembrane</keyword>
<feature type="signal peptide" evidence="2">
    <location>
        <begin position="1"/>
        <end position="21"/>
    </location>
</feature>
<evidence type="ECO:0000313" key="4">
    <source>
        <dbReference type="Proteomes" id="UP000218399"/>
    </source>
</evidence>
<dbReference type="EMBL" id="MVOH01000006">
    <property type="protein sequence ID" value="PAU68397.1"/>
    <property type="molecule type" value="Genomic_DNA"/>
</dbReference>
<feature type="transmembrane region" description="Helical" evidence="1">
    <location>
        <begin position="61"/>
        <end position="87"/>
    </location>
</feature>
<comment type="caution">
    <text evidence="3">The sequence shown here is derived from an EMBL/GenBank/DDBJ whole genome shotgun (WGS) entry which is preliminary data.</text>
</comment>
<protein>
    <submittedName>
        <fullName evidence="3">Uncharacterized protein</fullName>
    </submittedName>
</protein>
<accession>A0A2A2EHC8</accession>
<evidence type="ECO:0000256" key="1">
    <source>
        <dbReference type="SAM" id="Phobius"/>
    </source>
</evidence>
<sequence length="95" mass="9990">MGYILAFCLAAFFALSFAALAAPFLFMGLIVVVIVSFCIGIVKGFGRYYQALVSVYGKAVGVTLGVVLTFVWLLALAGIVALVTIAMTHSAGVMY</sequence>
<keyword evidence="4" id="KW-1185">Reference proteome</keyword>
<keyword evidence="1" id="KW-1133">Transmembrane helix</keyword>